<feature type="domain" description="L-fucose isomerase C-terminal" evidence="3">
    <location>
        <begin position="349"/>
        <end position="475"/>
    </location>
</feature>
<dbReference type="PANTHER" id="PTHR36120:SF1">
    <property type="entry name" value="L-FUCOSE ISOMERASE C-TERMINAL DOMAIN-CONTAINING PROTEIN"/>
    <property type="match status" value="1"/>
</dbReference>
<reference evidence="4 5" key="1">
    <citation type="submission" date="2019-08" db="EMBL/GenBank/DDBJ databases">
        <title>In-depth cultivation of the pig gut microbiome towards novel bacterial diversity and tailored functional studies.</title>
        <authorList>
            <person name="Wylensek D."/>
            <person name="Hitch T.C.A."/>
            <person name="Clavel T."/>
        </authorList>
    </citation>
    <scope>NUCLEOTIDE SEQUENCE [LARGE SCALE GENOMIC DNA]</scope>
    <source>
        <strain evidence="4 5">NM-380-WT-3C1</strain>
    </source>
</reference>
<dbReference type="InterPro" id="IPR015888">
    <property type="entry name" value="Fuc_isomerase_C"/>
</dbReference>
<evidence type="ECO:0000256" key="2">
    <source>
        <dbReference type="ARBA" id="ARBA00023277"/>
    </source>
</evidence>
<evidence type="ECO:0000313" key="5">
    <source>
        <dbReference type="Proteomes" id="UP000460549"/>
    </source>
</evidence>
<keyword evidence="1 4" id="KW-0413">Isomerase</keyword>
<evidence type="ECO:0000256" key="1">
    <source>
        <dbReference type="ARBA" id="ARBA00023235"/>
    </source>
</evidence>
<dbReference type="SUPFAM" id="SSF53743">
    <property type="entry name" value="FucI/AraA N-terminal and middle domains"/>
    <property type="match status" value="1"/>
</dbReference>
<keyword evidence="5" id="KW-1185">Reference proteome</keyword>
<proteinExistence type="predicted"/>
<gene>
    <name evidence="4" type="ORF">FYJ80_05100</name>
</gene>
<dbReference type="GO" id="GO:0006004">
    <property type="term" value="P:fucose metabolic process"/>
    <property type="evidence" value="ECO:0007669"/>
    <property type="project" value="InterPro"/>
</dbReference>
<name>A0A7X2PCY3_9SPIO</name>
<dbReference type="GO" id="GO:0005737">
    <property type="term" value="C:cytoplasm"/>
    <property type="evidence" value="ECO:0007669"/>
    <property type="project" value="InterPro"/>
</dbReference>
<dbReference type="Proteomes" id="UP000460549">
    <property type="component" value="Unassembled WGS sequence"/>
</dbReference>
<evidence type="ECO:0000313" key="4">
    <source>
        <dbReference type="EMBL" id="MSU06153.1"/>
    </source>
</evidence>
<organism evidence="4 5">
    <name type="scientific">Bullifex porci</name>
    <dbReference type="NCBI Taxonomy" id="2606638"/>
    <lineage>
        <taxon>Bacteria</taxon>
        <taxon>Pseudomonadati</taxon>
        <taxon>Spirochaetota</taxon>
        <taxon>Spirochaetia</taxon>
        <taxon>Spirochaetales</taxon>
        <taxon>Spirochaetaceae</taxon>
        <taxon>Bullifex</taxon>
    </lineage>
</organism>
<dbReference type="RefSeq" id="WP_154425128.1">
    <property type="nucleotide sequence ID" value="NZ_VUNN01000007.1"/>
</dbReference>
<dbReference type="Pfam" id="PF02952">
    <property type="entry name" value="Fucose_iso_C"/>
    <property type="match status" value="1"/>
</dbReference>
<dbReference type="EMBL" id="VUNN01000007">
    <property type="protein sequence ID" value="MSU06153.1"/>
    <property type="molecule type" value="Genomic_DNA"/>
</dbReference>
<evidence type="ECO:0000259" key="3">
    <source>
        <dbReference type="Pfam" id="PF02952"/>
    </source>
</evidence>
<dbReference type="AlphaFoldDB" id="A0A7X2PCY3"/>
<protein>
    <submittedName>
        <fullName evidence="4">Fucose isomerase</fullName>
    </submittedName>
</protein>
<dbReference type="PANTHER" id="PTHR36120">
    <property type="entry name" value="FUCOSE ISOMERASE"/>
    <property type="match status" value="1"/>
</dbReference>
<dbReference type="InterPro" id="IPR009015">
    <property type="entry name" value="Fucose_isomerase_N/cen_sf"/>
</dbReference>
<keyword evidence="2" id="KW-0119">Carbohydrate metabolism</keyword>
<dbReference type="GO" id="GO:0008736">
    <property type="term" value="F:L-fucose isomerase activity"/>
    <property type="evidence" value="ECO:0007669"/>
    <property type="project" value="InterPro"/>
</dbReference>
<accession>A0A7X2PCY3</accession>
<sequence length="495" mass="54731">MKNIPDVKLGMIAVSRDCFIVSLSRNRRKAFASQIRAKGIEIYESDIVVENEKDALKAVDDVSNVGCNALIVFLGNFGPETPETLIAKHFDGPVMYVAAAEETGENLINGRGDAYCGMLNCSYNLGLRKLKAYIPEYPVGSAEELANMALDFVPLARAIIGLKGLKIITFGPRPQDFFACNAPIKALYDIGVEVEENSELDLLVSFKEHEGDKRIEDVVKDMAAELGIKGNTYPELLPKLAQFELTLLDWAENHKGERKYVAFADKCWPAFPSQFGFEPCYVNSRLASRGIPVACEVDIYGALSEYIGACITGSPVTLLDINNTVPADIYDEGIKGKFPYKLTDTFMGFHCGNTPFCCLCDGALNYQIIQNRLLENGGEPDITRGTLEGDIKPGDITFFRLQTTPDTKLQAYIAEGEVLPVSTKSFGGIGIFAIKEMGRFYRHVLIRKRYPHHGAVAFKHCGATLWALFDYLGISDVAYNRKEGDLYPGENPFVR</sequence>
<comment type="caution">
    <text evidence="4">The sequence shown here is derived from an EMBL/GenBank/DDBJ whole genome shotgun (WGS) entry which is preliminary data.</text>
</comment>